<proteinExistence type="inferred from homology"/>
<comment type="caution">
    <text evidence="9">The sequence shown here is derived from an EMBL/GenBank/DDBJ whole genome shotgun (WGS) entry which is preliminary data.</text>
</comment>
<dbReference type="RefSeq" id="WP_253646156.1">
    <property type="nucleotide sequence ID" value="NZ_BAAAMO010000002.1"/>
</dbReference>
<dbReference type="PANTHER" id="PTHR12992">
    <property type="entry name" value="NUDIX HYDROLASE"/>
    <property type="match status" value="1"/>
</dbReference>
<evidence type="ECO:0000256" key="3">
    <source>
        <dbReference type="ARBA" id="ARBA00006506"/>
    </source>
</evidence>
<keyword evidence="6" id="KW-0460">Magnesium</keyword>
<comment type="similarity">
    <text evidence="3">Belongs to the Nudix hydrolase family. PCD1 subfamily.</text>
</comment>
<sequence>MSGRSSDTDPEPSVPPGPLVPLETIPAWLRPLAADVDAVTSAVENRGGDRTRLLAALKPNRRSAAVLIAVAGPDGPDTTPPPEATVLLTARATTLRNHAGQVAFPGGARDPGDDYPVGTALREATEETGLAAADVTPIARLRSFPVPPSGFDVIPVLAWSAQPTPVRVVDTGETSRVVRVPIANLVDPANRFQVQRSVMGGRVYRGPAFAVEGMLVWGFTGGLLAAVFDAAGWARPWDTDDIRDLNDELAKAGQR</sequence>
<dbReference type="PANTHER" id="PTHR12992:SF11">
    <property type="entry name" value="MITOCHONDRIAL COENZYME A DIPHOSPHATASE NUDT8"/>
    <property type="match status" value="1"/>
</dbReference>
<dbReference type="Pfam" id="PF00293">
    <property type="entry name" value="NUDIX"/>
    <property type="match status" value="1"/>
</dbReference>
<organism evidence="9 10">
    <name type="scientific">Williamsia deligens</name>
    <dbReference type="NCBI Taxonomy" id="321325"/>
    <lineage>
        <taxon>Bacteria</taxon>
        <taxon>Bacillati</taxon>
        <taxon>Actinomycetota</taxon>
        <taxon>Actinomycetes</taxon>
        <taxon>Mycobacteriales</taxon>
        <taxon>Nocardiaceae</taxon>
        <taxon>Williamsia</taxon>
    </lineage>
</organism>
<dbReference type="CDD" id="cd03426">
    <property type="entry name" value="NUDIX_CoAse_Nudt7"/>
    <property type="match status" value="1"/>
</dbReference>
<dbReference type="PROSITE" id="PS51462">
    <property type="entry name" value="NUDIX"/>
    <property type="match status" value="1"/>
</dbReference>
<dbReference type="EMBL" id="JBHTIL010000001">
    <property type="protein sequence ID" value="MFD0925931.1"/>
    <property type="molecule type" value="Genomic_DNA"/>
</dbReference>
<accession>A0ABW3GAC7</accession>
<dbReference type="Proteomes" id="UP001597068">
    <property type="component" value="Unassembled WGS sequence"/>
</dbReference>
<evidence type="ECO:0000256" key="7">
    <source>
        <dbReference type="ARBA" id="ARBA00023211"/>
    </source>
</evidence>
<evidence type="ECO:0000259" key="8">
    <source>
        <dbReference type="PROSITE" id="PS51462"/>
    </source>
</evidence>
<dbReference type="InterPro" id="IPR000059">
    <property type="entry name" value="NUDIX_hydrolase_NudL_CS"/>
</dbReference>
<keyword evidence="4" id="KW-0479">Metal-binding</keyword>
<gene>
    <name evidence="9" type="ORF">ACFQ04_09300</name>
</gene>
<evidence type="ECO:0000313" key="10">
    <source>
        <dbReference type="Proteomes" id="UP001597068"/>
    </source>
</evidence>
<evidence type="ECO:0000256" key="4">
    <source>
        <dbReference type="ARBA" id="ARBA00022723"/>
    </source>
</evidence>
<dbReference type="SUPFAM" id="SSF55811">
    <property type="entry name" value="Nudix"/>
    <property type="match status" value="1"/>
</dbReference>
<keyword evidence="10" id="KW-1185">Reference proteome</keyword>
<keyword evidence="7" id="KW-0464">Manganese</keyword>
<evidence type="ECO:0000256" key="5">
    <source>
        <dbReference type="ARBA" id="ARBA00022801"/>
    </source>
</evidence>
<dbReference type="PROSITE" id="PS01293">
    <property type="entry name" value="NUDIX_COA"/>
    <property type="match status" value="1"/>
</dbReference>
<comment type="cofactor">
    <cofactor evidence="1">
        <name>Mn(2+)</name>
        <dbReference type="ChEBI" id="CHEBI:29035"/>
    </cofactor>
</comment>
<keyword evidence="5 9" id="KW-0378">Hydrolase</keyword>
<evidence type="ECO:0000313" key="9">
    <source>
        <dbReference type="EMBL" id="MFD0925931.1"/>
    </source>
</evidence>
<comment type="cofactor">
    <cofactor evidence="2">
        <name>Mg(2+)</name>
        <dbReference type="ChEBI" id="CHEBI:18420"/>
    </cofactor>
</comment>
<evidence type="ECO:0000256" key="6">
    <source>
        <dbReference type="ARBA" id="ARBA00022842"/>
    </source>
</evidence>
<name>A0ABW3GAC7_9NOCA</name>
<dbReference type="GO" id="GO:0035539">
    <property type="term" value="F:8-oxo-7,8-dihydrodeoxyguanosine triphosphate pyrophosphatase activity"/>
    <property type="evidence" value="ECO:0007669"/>
    <property type="project" value="UniProtKB-EC"/>
</dbReference>
<dbReference type="Gene3D" id="3.90.79.10">
    <property type="entry name" value="Nucleoside Triphosphate Pyrophosphohydrolase"/>
    <property type="match status" value="1"/>
</dbReference>
<evidence type="ECO:0000256" key="2">
    <source>
        <dbReference type="ARBA" id="ARBA00001946"/>
    </source>
</evidence>
<protein>
    <submittedName>
        <fullName evidence="9">NUDIX hydrolase</fullName>
        <ecNumber evidence="9">3.6.1.55</ecNumber>
    </submittedName>
</protein>
<dbReference type="EC" id="3.6.1.55" evidence="9"/>
<feature type="domain" description="Nudix hydrolase" evidence="8">
    <location>
        <begin position="59"/>
        <end position="202"/>
    </location>
</feature>
<dbReference type="InterPro" id="IPR045121">
    <property type="entry name" value="CoAse"/>
</dbReference>
<evidence type="ECO:0000256" key="1">
    <source>
        <dbReference type="ARBA" id="ARBA00001936"/>
    </source>
</evidence>
<dbReference type="InterPro" id="IPR000086">
    <property type="entry name" value="NUDIX_hydrolase_dom"/>
</dbReference>
<dbReference type="InterPro" id="IPR015797">
    <property type="entry name" value="NUDIX_hydrolase-like_dom_sf"/>
</dbReference>
<reference evidence="10" key="1">
    <citation type="journal article" date="2019" name="Int. J. Syst. Evol. Microbiol.">
        <title>The Global Catalogue of Microorganisms (GCM) 10K type strain sequencing project: providing services to taxonomists for standard genome sequencing and annotation.</title>
        <authorList>
            <consortium name="The Broad Institute Genomics Platform"/>
            <consortium name="The Broad Institute Genome Sequencing Center for Infectious Disease"/>
            <person name="Wu L."/>
            <person name="Ma J."/>
        </authorList>
    </citation>
    <scope>NUCLEOTIDE SEQUENCE [LARGE SCALE GENOMIC DNA]</scope>
    <source>
        <strain evidence="10">CCUG 50873</strain>
    </source>
</reference>